<dbReference type="PANTHER" id="PTHR43273">
    <property type="entry name" value="ANAEROBIC SULFATASE-MATURATING ENZYME HOMOLOG ASLB-RELATED"/>
    <property type="match status" value="1"/>
</dbReference>
<evidence type="ECO:0000259" key="7">
    <source>
        <dbReference type="PROSITE" id="PS51918"/>
    </source>
</evidence>
<dbReference type="Proteomes" id="UP000823757">
    <property type="component" value="Unassembled WGS sequence"/>
</dbReference>
<dbReference type="Pfam" id="PF04055">
    <property type="entry name" value="Radical_SAM"/>
    <property type="match status" value="1"/>
</dbReference>
<dbReference type="SFLD" id="SFLDG01072">
    <property type="entry name" value="dehydrogenase_like"/>
    <property type="match status" value="1"/>
</dbReference>
<protein>
    <submittedName>
        <fullName evidence="8">Radical SAM protein</fullName>
    </submittedName>
</protein>
<comment type="similarity">
    <text evidence="6">Belongs to the radical SAM superfamily. Anaerobic sulfatase-maturating enzyme family.</text>
</comment>
<gene>
    <name evidence="8" type="ORF">IAB91_05510</name>
</gene>
<dbReference type="GO" id="GO:0046872">
    <property type="term" value="F:metal ion binding"/>
    <property type="evidence" value="ECO:0007669"/>
    <property type="project" value="UniProtKB-KW"/>
</dbReference>
<dbReference type="SFLD" id="SFLDG01067">
    <property type="entry name" value="SPASM/twitch_domain_containing"/>
    <property type="match status" value="1"/>
</dbReference>
<evidence type="ECO:0000256" key="3">
    <source>
        <dbReference type="ARBA" id="ARBA00022723"/>
    </source>
</evidence>
<dbReference type="SUPFAM" id="SSF102114">
    <property type="entry name" value="Radical SAM enzymes"/>
    <property type="match status" value="1"/>
</dbReference>
<dbReference type="CDD" id="cd01335">
    <property type="entry name" value="Radical_SAM"/>
    <property type="match status" value="1"/>
</dbReference>
<keyword evidence="2" id="KW-0949">S-adenosyl-L-methionine</keyword>
<dbReference type="GO" id="GO:0051536">
    <property type="term" value="F:iron-sulfur cluster binding"/>
    <property type="evidence" value="ECO:0007669"/>
    <property type="project" value="UniProtKB-KW"/>
</dbReference>
<feature type="domain" description="Radical SAM core" evidence="7">
    <location>
        <begin position="1"/>
        <end position="224"/>
    </location>
</feature>
<reference evidence="8" key="1">
    <citation type="submission" date="2020-10" db="EMBL/GenBank/DDBJ databases">
        <authorList>
            <person name="Gilroy R."/>
        </authorList>
    </citation>
    <scope>NUCLEOTIDE SEQUENCE</scope>
    <source>
        <strain evidence="8">B1-13419</strain>
    </source>
</reference>
<keyword evidence="3" id="KW-0479">Metal-binding</keyword>
<keyword evidence="5" id="KW-0411">Iron-sulfur</keyword>
<dbReference type="InterPro" id="IPR013785">
    <property type="entry name" value="Aldolase_TIM"/>
</dbReference>
<evidence type="ECO:0000256" key="6">
    <source>
        <dbReference type="ARBA" id="ARBA00023601"/>
    </source>
</evidence>
<evidence type="ECO:0000256" key="2">
    <source>
        <dbReference type="ARBA" id="ARBA00022691"/>
    </source>
</evidence>
<dbReference type="InterPro" id="IPR007197">
    <property type="entry name" value="rSAM"/>
</dbReference>
<evidence type="ECO:0000256" key="4">
    <source>
        <dbReference type="ARBA" id="ARBA00023004"/>
    </source>
</evidence>
<comment type="caution">
    <text evidence="8">The sequence shown here is derived from an EMBL/GenBank/DDBJ whole genome shotgun (WGS) entry which is preliminary data.</text>
</comment>
<evidence type="ECO:0000313" key="8">
    <source>
        <dbReference type="EMBL" id="MBO8474730.1"/>
    </source>
</evidence>
<dbReference type="PANTHER" id="PTHR43273:SF3">
    <property type="entry name" value="ANAEROBIC SULFATASE-MATURATING ENZYME HOMOLOG ASLB-RELATED"/>
    <property type="match status" value="1"/>
</dbReference>
<dbReference type="SFLD" id="SFLDG01386">
    <property type="entry name" value="main_SPASM_domain-containing"/>
    <property type="match status" value="1"/>
</dbReference>
<dbReference type="EMBL" id="JADIMD010000083">
    <property type="protein sequence ID" value="MBO8474730.1"/>
    <property type="molecule type" value="Genomic_DNA"/>
</dbReference>
<dbReference type="InterPro" id="IPR058240">
    <property type="entry name" value="rSAM_sf"/>
</dbReference>
<dbReference type="GO" id="GO:0016491">
    <property type="term" value="F:oxidoreductase activity"/>
    <property type="evidence" value="ECO:0007669"/>
    <property type="project" value="InterPro"/>
</dbReference>
<evidence type="ECO:0000313" key="9">
    <source>
        <dbReference type="Proteomes" id="UP000823757"/>
    </source>
</evidence>
<evidence type="ECO:0000256" key="1">
    <source>
        <dbReference type="ARBA" id="ARBA00001966"/>
    </source>
</evidence>
<evidence type="ECO:0000256" key="5">
    <source>
        <dbReference type="ARBA" id="ARBA00023014"/>
    </source>
</evidence>
<keyword evidence="4" id="KW-0408">Iron</keyword>
<organism evidence="8 9">
    <name type="scientific">Candidatus Cryptobacteroides faecigallinarum</name>
    <dbReference type="NCBI Taxonomy" id="2840763"/>
    <lineage>
        <taxon>Bacteria</taxon>
        <taxon>Pseudomonadati</taxon>
        <taxon>Bacteroidota</taxon>
        <taxon>Bacteroidia</taxon>
        <taxon>Bacteroidales</taxon>
        <taxon>Candidatus Cryptobacteroides</taxon>
    </lineage>
</organism>
<dbReference type="InterPro" id="IPR023885">
    <property type="entry name" value="4Fe4S-binding_SPASM_dom"/>
</dbReference>
<dbReference type="SFLD" id="SFLDS00029">
    <property type="entry name" value="Radical_SAM"/>
    <property type="match status" value="1"/>
</dbReference>
<dbReference type="AlphaFoldDB" id="A0A9D9IM03"/>
<dbReference type="Gene3D" id="3.20.20.70">
    <property type="entry name" value="Aldolase class I"/>
    <property type="match status" value="1"/>
</dbReference>
<sequence>MSTFRNIYVTFKVTLKCNLACQYCYGRDNHAQGAEMTDEEIRRGLQFVRKYSIIVGARHVTICWHGGEPLLLAKKLPGIIQYANELFAEDGIHVSHGTQTNATLLTPDTYDLIRTCFDGFIGVSVDLFSKYRTYANGKDSTEVAVRNIDKALSAGIKCGAINLITKDNLYRIDDIYDFYKERKMNVRLSRVFPINHEETFSSPMYVSDEEYAEAMIRFFDRWSSDPQPADNTDIVKLIADLLLGEPSLCLREDNCHKRYMAFSPGGEIFSCAEFDVPESVIGNFLEQTPEEFLRSDAREKIASLAPVPEECHYCRFEPTCHGGCFRERFMLGYPYRCKSNIIYWNHVVEWIESKGGFLYMLKGKSVEEKKKLISRMLNRSE</sequence>
<name>A0A9D9IM03_9BACT</name>
<proteinExistence type="inferred from homology"/>
<accession>A0A9D9IM03</accession>
<dbReference type="NCBIfam" id="TIGR04085">
    <property type="entry name" value="rSAM_more_4Fe4S"/>
    <property type="match status" value="1"/>
</dbReference>
<dbReference type="PROSITE" id="PS51918">
    <property type="entry name" value="RADICAL_SAM"/>
    <property type="match status" value="1"/>
</dbReference>
<dbReference type="InterPro" id="IPR023867">
    <property type="entry name" value="Sulphatase_maturase_rSAM"/>
</dbReference>
<comment type="cofactor">
    <cofactor evidence="1">
        <name>[4Fe-4S] cluster</name>
        <dbReference type="ChEBI" id="CHEBI:49883"/>
    </cofactor>
</comment>
<reference evidence="8" key="2">
    <citation type="journal article" date="2021" name="PeerJ">
        <title>Extensive microbial diversity within the chicken gut microbiome revealed by metagenomics and culture.</title>
        <authorList>
            <person name="Gilroy R."/>
            <person name="Ravi A."/>
            <person name="Getino M."/>
            <person name="Pursley I."/>
            <person name="Horton D.L."/>
            <person name="Alikhan N.F."/>
            <person name="Baker D."/>
            <person name="Gharbi K."/>
            <person name="Hall N."/>
            <person name="Watson M."/>
            <person name="Adriaenssens E.M."/>
            <person name="Foster-Nyarko E."/>
            <person name="Jarju S."/>
            <person name="Secka A."/>
            <person name="Antonio M."/>
            <person name="Oren A."/>
            <person name="Chaudhuri R.R."/>
            <person name="La Ragione R."/>
            <person name="Hildebrand F."/>
            <person name="Pallen M.J."/>
        </authorList>
    </citation>
    <scope>NUCLEOTIDE SEQUENCE</scope>
    <source>
        <strain evidence="8">B1-13419</strain>
    </source>
</reference>